<comment type="caution">
    <text evidence="1">The sequence shown here is derived from an EMBL/GenBank/DDBJ whole genome shotgun (WGS) entry which is preliminary data.</text>
</comment>
<protein>
    <submittedName>
        <fullName evidence="1">Uncharacterized protein</fullName>
    </submittedName>
</protein>
<sequence>MSFSFTRGTSDVHLLFSKNSFNRSDHRAVGSTTDERGSLNRDILQLSSSQPAHAYSRLGKMNTFYGLNLISLPICVFTLCSVFLPTCSGSLTSQTEHTCRGNPASLVVDTVSDLVESSVEQIPTPDLSPSRDKMYPLIEEPSEGKLPSRLPPQENKPPDHNLSSTRQGKGKVAFSKEETMQVEYKDGMRRSPDGDRRRPPRKYSAQRQAVLAESTKPSIMVKSEKRLAETDLDTPHPKRLASHENETRNVISPEFFDVYDWDFVRESPRDPLDTNSDQTSLHKDELEKFLERIKFKRRDNFLYIARSDLGAVMKEFPKQRYRLFARIPTRSKTQIVYDLLWKLSDEKLALDKNKKFKNLISHLASRVVARNQSVKLAHKAVDLSSPSIIKIIEYLESVNKVTIFLMIIHLSIFHEHAPEGLNEELIDKLTSFLENLWEKIVVPDQKFLNQNPFAEKNSLFFPTENKDRGNGMKNLLYLKEERYHMAWNFVEQWAKENGKSLKWGTSRFPRTDKRFLVEIVNYILLYSNPSFVSKMLMMTN</sequence>
<accession>A0ACC0EH38</accession>
<reference evidence="2" key="1">
    <citation type="journal article" date="2018" name="BMC Genomics">
        <title>Genomic insights into host adaptation between the wheat stripe rust pathogen (Puccinia striiformis f. sp. tritici) and the barley stripe rust pathogen (Puccinia striiformis f. sp. hordei).</title>
        <authorList>
            <person name="Xia C."/>
            <person name="Wang M."/>
            <person name="Yin C."/>
            <person name="Cornejo O.E."/>
            <person name="Hulbert S.H."/>
            <person name="Chen X."/>
        </authorList>
    </citation>
    <scope>NUCLEOTIDE SEQUENCE [LARGE SCALE GENOMIC DNA]</scope>
    <source>
        <strain evidence="2">93-210</strain>
    </source>
</reference>
<keyword evidence="2" id="KW-1185">Reference proteome</keyword>
<evidence type="ECO:0000313" key="1">
    <source>
        <dbReference type="EMBL" id="KAI7953911.1"/>
    </source>
</evidence>
<reference evidence="1 2" key="3">
    <citation type="journal article" date="2022" name="Microbiol. Spectr.">
        <title>Folding features and dynamics of 3D genome architecture in plant fungal pathogens.</title>
        <authorList>
            <person name="Xia C."/>
        </authorList>
    </citation>
    <scope>NUCLEOTIDE SEQUENCE [LARGE SCALE GENOMIC DNA]</scope>
    <source>
        <strain evidence="1 2">93-210</strain>
    </source>
</reference>
<organism evidence="1 2">
    <name type="scientific">Puccinia striiformis f. sp. tritici</name>
    <dbReference type="NCBI Taxonomy" id="168172"/>
    <lineage>
        <taxon>Eukaryota</taxon>
        <taxon>Fungi</taxon>
        <taxon>Dikarya</taxon>
        <taxon>Basidiomycota</taxon>
        <taxon>Pucciniomycotina</taxon>
        <taxon>Pucciniomycetes</taxon>
        <taxon>Pucciniales</taxon>
        <taxon>Pucciniaceae</taxon>
        <taxon>Puccinia</taxon>
    </lineage>
</organism>
<proteinExistence type="predicted"/>
<dbReference type="EMBL" id="CM045870">
    <property type="protein sequence ID" value="KAI7953911.1"/>
    <property type="molecule type" value="Genomic_DNA"/>
</dbReference>
<gene>
    <name evidence="1" type="ORF">MJO28_006458</name>
</gene>
<reference evidence="2" key="2">
    <citation type="journal article" date="2018" name="Mol. Plant Microbe Interact.">
        <title>Genome sequence resources for the wheat stripe rust pathogen (Puccinia striiformis f. sp. tritici) and the barley stripe rust pathogen (Puccinia striiformis f. sp. hordei).</title>
        <authorList>
            <person name="Xia C."/>
            <person name="Wang M."/>
            <person name="Yin C."/>
            <person name="Cornejo O.E."/>
            <person name="Hulbert S.H."/>
            <person name="Chen X."/>
        </authorList>
    </citation>
    <scope>NUCLEOTIDE SEQUENCE [LARGE SCALE GENOMIC DNA]</scope>
    <source>
        <strain evidence="2">93-210</strain>
    </source>
</reference>
<evidence type="ECO:0000313" key="2">
    <source>
        <dbReference type="Proteomes" id="UP001060170"/>
    </source>
</evidence>
<name>A0ACC0EH38_9BASI</name>
<dbReference type="Proteomes" id="UP001060170">
    <property type="component" value="Chromosome 6"/>
</dbReference>